<dbReference type="Pfam" id="PF00929">
    <property type="entry name" value="RNase_T"/>
    <property type="match status" value="1"/>
</dbReference>
<evidence type="ECO:0000256" key="3">
    <source>
        <dbReference type="ARBA" id="ARBA00022839"/>
    </source>
</evidence>
<keyword evidence="1" id="KW-0540">Nuclease</keyword>
<dbReference type="RefSeq" id="WP_006974305.1">
    <property type="nucleotide sequence ID" value="NZ_ABCS01000063.1"/>
</dbReference>
<accession>A6GC64</accession>
<dbReference type="eggNOG" id="COG5018">
    <property type="taxonomic scope" value="Bacteria"/>
</dbReference>
<dbReference type="OrthoDB" id="4563729at2"/>
<name>A6GC64_9BACT</name>
<feature type="domain" description="Exonuclease" evidence="5">
    <location>
        <begin position="5"/>
        <end position="184"/>
    </location>
</feature>
<dbReference type="InterPro" id="IPR047201">
    <property type="entry name" value="ERI-1_3'hExo-like"/>
</dbReference>
<dbReference type="InterPro" id="IPR051274">
    <property type="entry name" value="3-5_Exoribonuclease"/>
</dbReference>
<evidence type="ECO:0000313" key="7">
    <source>
        <dbReference type="Proteomes" id="UP000005801"/>
    </source>
</evidence>
<dbReference type="PANTHER" id="PTHR23044">
    <property type="entry name" value="3'-5' EXONUCLEASE ERI1-RELATED"/>
    <property type="match status" value="1"/>
</dbReference>
<dbReference type="Proteomes" id="UP000005801">
    <property type="component" value="Unassembled WGS sequence"/>
</dbReference>
<dbReference type="CDD" id="cd06133">
    <property type="entry name" value="ERI-1_3'hExo_like"/>
    <property type="match status" value="1"/>
</dbReference>
<keyword evidence="2" id="KW-0378">Hydrolase</keyword>
<dbReference type="AlphaFoldDB" id="A6GC64"/>
<evidence type="ECO:0000256" key="1">
    <source>
        <dbReference type="ARBA" id="ARBA00022722"/>
    </source>
</evidence>
<dbReference type="GO" id="GO:0006259">
    <property type="term" value="P:DNA metabolic process"/>
    <property type="evidence" value="ECO:0007669"/>
    <property type="project" value="UniProtKB-ARBA"/>
</dbReference>
<evidence type="ECO:0000259" key="5">
    <source>
        <dbReference type="SMART" id="SM00479"/>
    </source>
</evidence>
<dbReference type="InterPro" id="IPR036397">
    <property type="entry name" value="RNaseH_sf"/>
</dbReference>
<evidence type="ECO:0000313" key="6">
    <source>
        <dbReference type="EMBL" id="EDM76513.1"/>
    </source>
</evidence>
<dbReference type="GO" id="GO:0000175">
    <property type="term" value="F:3'-5'-RNA exonuclease activity"/>
    <property type="evidence" value="ECO:0007669"/>
    <property type="project" value="InterPro"/>
</dbReference>
<protein>
    <submittedName>
        <fullName evidence="6">Inhibitor of the KinA pathway to sporulation, predicted exonuclease</fullName>
    </submittedName>
</protein>
<dbReference type="EMBL" id="ABCS01000063">
    <property type="protein sequence ID" value="EDM76513.1"/>
    <property type="molecule type" value="Genomic_DNA"/>
</dbReference>
<evidence type="ECO:0000256" key="2">
    <source>
        <dbReference type="ARBA" id="ARBA00022801"/>
    </source>
</evidence>
<dbReference type="STRING" id="391625.PPSIR1_23199"/>
<gene>
    <name evidence="6" type="ORF">PPSIR1_23199</name>
</gene>
<dbReference type="SMART" id="SM00479">
    <property type="entry name" value="EXOIII"/>
    <property type="match status" value="1"/>
</dbReference>
<dbReference type="SUPFAM" id="SSF53098">
    <property type="entry name" value="Ribonuclease H-like"/>
    <property type="match status" value="1"/>
</dbReference>
<dbReference type="InterPro" id="IPR013520">
    <property type="entry name" value="Ribonucl_H"/>
</dbReference>
<keyword evidence="7" id="KW-1185">Reference proteome</keyword>
<dbReference type="Gene3D" id="3.30.420.10">
    <property type="entry name" value="Ribonuclease H-like superfamily/Ribonuclease H"/>
    <property type="match status" value="1"/>
</dbReference>
<comment type="caution">
    <text evidence="6">The sequence shown here is derived from an EMBL/GenBank/DDBJ whole genome shotgun (WGS) entry which is preliminary data.</text>
</comment>
<dbReference type="InterPro" id="IPR012337">
    <property type="entry name" value="RNaseH-like_sf"/>
</dbReference>
<keyword evidence="3 6" id="KW-0269">Exonuclease</keyword>
<organism evidence="6 7">
    <name type="scientific">Plesiocystis pacifica SIR-1</name>
    <dbReference type="NCBI Taxonomy" id="391625"/>
    <lineage>
        <taxon>Bacteria</taxon>
        <taxon>Pseudomonadati</taxon>
        <taxon>Myxococcota</taxon>
        <taxon>Polyangia</taxon>
        <taxon>Nannocystales</taxon>
        <taxon>Nannocystaceae</taxon>
        <taxon>Plesiocystis</taxon>
    </lineage>
</organism>
<reference evidence="6 7" key="1">
    <citation type="submission" date="2007-06" db="EMBL/GenBank/DDBJ databases">
        <authorList>
            <person name="Shimkets L."/>
            <person name="Ferriera S."/>
            <person name="Johnson J."/>
            <person name="Kravitz S."/>
            <person name="Beeson K."/>
            <person name="Sutton G."/>
            <person name="Rogers Y.-H."/>
            <person name="Friedman R."/>
            <person name="Frazier M."/>
            <person name="Venter J.C."/>
        </authorList>
    </citation>
    <scope>NUCLEOTIDE SEQUENCE [LARGE SCALE GENOMIC DNA]</scope>
    <source>
        <strain evidence="6 7">SIR-1</strain>
    </source>
</reference>
<proteinExistence type="predicted"/>
<evidence type="ECO:0000256" key="4">
    <source>
        <dbReference type="SAM" id="MobiDB-lite"/>
    </source>
</evidence>
<feature type="region of interest" description="Disordered" evidence="4">
    <location>
        <begin position="185"/>
        <end position="213"/>
    </location>
</feature>
<sequence length="213" mass="23885">MTTRDYLVIDLEATCDDAGAVPRREMEIIEIGAVLVDGQTLCPKREFQRFVRPLRHRTLTPFCRQLTSITQAEVDGAATFPEVIAELRAFMYDDGGRPRFCSWGAYDRGQFEQDARFHGVALPFTDHLNLKAGFSRVLGTRKRYGMAGALRRLGLPLEGTHHRGIDDARNIAKILPFIVGAQPIPAPGEAPGQRRSVSRGADRSARRGRKRRR</sequence>
<dbReference type="GO" id="GO:0003676">
    <property type="term" value="F:nucleic acid binding"/>
    <property type="evidence" value="ECO:0007669"/>
    <property type="project" value="InterPro"/>
</dbReference>
<dbReference type="PANTHER" id="PTHR23044:SF61">
    <property type="entry name" value="3'-5' EXORIBONUCLEASE 1-RELATED"/>
    <property type="match status" value="1"/>
</dbReference>